<keyword evidence="8" id="KW-0010">Activator</keyword>
<accession>A0A085TT49</accession>
<proteinExistence type="predicted"/>
<comment type="subcellular location">
    <subcellularLocation>
        <location evidence="1">Cytoplasm</location>
    </subcellularLocation>
</comment>
<feature type="modified residue" description="4-aspartylphosphate" evidence="10">
    <location>
        <position position="52"/>
    </location>
</feature>
<dbReference type="RefSeq" id="WP_038147979.1">
    <property type="nucleotide sequence ID" value="NZ_AQRC01000014.1"/>
</dbReference>
<dbReference type="Gene3D" id="3.40.50.2300">
    <property type="match status" value="1"/>
</dbReference>
<evidence type="ECO:0000256" key="9">
    <source>
        <dbReference type="ARBA" id="ARBA00023163"/>
    </source>
</evidence>
<dbReference type="PROSITE" id="PS50110">
    <property type="entry name" value="RESPONSE_REGULATORY"/>
    <property type="match status" value="1"/>
</dbReference>
<dbReference type="InterPro" id="IPR039420">
    <property type="entry name" value="WalR-like"/>
</dbReference>
<keyword evidence="7 11" id="KW-0238">DNA-binding</keyword>
<dbReference type="PANTHER" id="PTHR48111">
    <property type="entry name" value="REGULATOR OF RPOS"/>
    <property type="match status" value="1"/>
</dbReference>
<keyword evidence="5" id="KW-0902">Two-component regulatory system</keyword>
<keyword evidence="15" id="KW-1185">Reference proteome</keyword>
<dbReference type="STRING" id="1317124.DW2_15560"/>
<name>A0A085TT49_9RHOB</name>
<dbReference type="PATRIC" id="fig|1317124.6.peg.3129"/>
<dbReference type="SUPFAM" id="SSF52172">
    <property type="entry name" value="CheY-like"/>
    <property type="match status" value="1"/>
</dbReference>
<evidence type="ECO:0000256" key="8">
    <source>
        <dbReference type="ARBA" id="ARBA00023159"/>
    </source>
</evidence>
<evidence type="ECO:0000256" key="1">
    <source>
        <dbReference type="ARBA" id="ARBA00004496"/>
    </source>
</evidence>
<dbReference type="GO" id="GO:0006355">
    <property type="term" value="P:regulation of DNA-templated transcription"/>
    <property type="evidence" value="ECO:0007669"/>
    <property type="project" value="InterPro"/>
</dbReference>
<dbReference type="Gene3D" id="1.10.10.10">
    <property type="entry name" value="Winged helix-like DNA-binding domain superfamily/Winged helix DNA-binding domain"/>
    <property type="match status" value="1"/>
</dbReference>
<evidence type="ECO:0000313" key="14">
    <source>
        <dbReference type="EMBL" id="KFE33896.1"/>
    </source>
</evidence>
<feature type="domain" description="OmpR/PhoB-type" evidence="13">
    <location>
        <begin position="126"/>
        <end position="227"/>
    </location>
</feature>
<dbReference type="GO" id="GO:0000156">
    <property type="term" value="F:phosphorelay response regulator activity"/>
    <property type="evidence" value="ECO:0007669"/>
    <property type="project" value="TreeGrafter"/>
</dbReference>
<dbReference type="SMART" id="SM00862">
    <property type="entry name" value="Trans_reg_C"/>
    <property type="match status" value="1"/>
</dbReference>
<dbReference type="InterPro" id="IPR001867">
    <property type="entry name" value="OmpR/PhoB-type_DNA-bd"/>
</dbReference>
<evidence type="ECO:0000256" key="6">
    <source>
        <dbReference type="ARBA" id="ARBA00023015"/>
    </source>
</evidence>
<organism evidence="14 15">
    <name type="scientific">Thioclava atlantica</name>
    <dbReference type="NCBI Taxonomy" id="1317124"/>
    <lineage>
        <taxon>Bacteria</taxon>
        <taxon>Pseudomonadati</taxon>
        <taxon>Pseudomonadota</taxon>
        <taxon>Alphaproteobacteria</taxon>
        <taxon>Rhodobacterales</taxon>
        <taxon>Paracoccaceae</taxon>
        <taxon>Thioclava</taxon>
    </lineage>
</organism>
<reference evidence="15" key="1">
    <citation type="submission" date="2013-04" db="EMBL/GenBank/DDBJ databases">
        <title>Thioclava sp. 13D2W-2 Genome Sequencing.</title>
        <authorList>
            <person name="Lai Q."/>
            <person name="Li G."/>
            <person name="Shao Z."/>
        </authorList>
    </citation>
    <scope>NUCLEOTIDE SEQUENCE [LARGE SCALE GENOMIC DNA]</scope>
    <source>
        <strain evidence="15">13D2W-2</strain>
    </source>
</reference>
<dbReference type="Pfam" id="PF00072">
    <property type="entry name" value="Response_reg"/>
    <property type="match status" value="1"/>
</dbReference>
<reference evidence="14 15" key="2">
    <citation type="journal article" date="2015" name="Antonie Van Leeuwenhoek">
        <title>Thioclava indica sp. nov., isolated from surface seawater of the Indian Ocean.</title>
        <authorList>
            <person name="Liu Y."/>
            <person name="Lai Q."/>
            <person name="Du J."/>
            <person name="Xu H."/>
            <person name="Jiang L."/>
            <person name="Shao Z."/>
        </authorList>
    </citation>
    <scope>NUCLEOTIDE SEQUENCE [LARGE SCALE GENOMIC DNA]</scope>
    <source>
        <strain evidence="14 15">13D2W-2</strain>
    </source>
</reference>
<dbReference type="Proteomes" id="UP000028607">
    <property type="component" value="Unassembled WGS sequence"/>
</dbReference>
<dbReference type="InterPro" id="IPR036388">
    <property type="entry name" value="WH-like_DNA-bd_sf"/>
</dbReference>
<dbReference type="CDD" id="cd00383">
    <property type="entry name" value="trans_reg_C"/>
    <property type="match status" value="1"/>
</dbReference>
<dbReference type="SMART" id="SM00448">
    <property type="entry name" value="REC"/>
    <property type="match status" value="1"/>
</dbReference>
<keyword evidence="9" id="KW-0804">Transcription</keyword>
<dbReference type="Pfam" id="PF00486">
    <property type="entry name" value="Trans_reg_C"/>
    <property type="match status" value="1"/>
</dbReference>
<comment type="caution">
    <text evidence="14">The sequence shown here is derived from an EMBL/GenBank/DDBJ whole genome shotgun (WGS) entry which is preliminary data.</text>
</comment>
<evidence type="ECO:0000256" key="2">
    <source>
        <dbReference type="ARBA" id="ARBA00022490"/>
    </source>
</evidence>
<dbReference type="InterPro" id="IPR001789">
    <property type="entry name" value="Sig_transdc_resp-reg_receiver"/>
</dbReference>
<dbReference type="AlphaFoldDB" id="A0A085TT49"/>
<dbReference type="OrthoDB" id="9802426at2"/>
<dbReference type="eggNOG" id="COG0745">
    <property type="taxonomic scope" value="Bacteria"/>
</dbReference>
<keyword evidence="3" id="KW-0678">Repressor</keyword>
<evidence type="ECO:0000256" key="3">
    <source>
        <dbReference type="ARBA" id="ARBA00022491"/>
    </source>
</evidence>
<dbReference type="PROSITE" id="PS51755">
    <property type="entry name" value="OMPR_PHOB"/>
    <property type="match status" value="1"/>
</dbReference>
<evidence type="ECO:0000259" key="13">
    <source>
        <dbReference type="PROSITE" id="PS51755"/>
    </source>
</evidence>
<dbReference type="GO" id="GO:0000976">
    <property type="term" value="F:transcription cis-regulatory region binding"/>
    <property type="evidence" value="ECO:0007669"/>
    <property type="project" value="TreeGrafter"/>
</dbReference>
<evidence type="ECO:0000256" key="10">
    <source>
        <dbReference type="PROSITE-ProRule" id="PRU00169"/>
    </source>
</evidence>
<feature type="domain" description="Response regulatory" evidence="12">
    <location>
        <begin position="3"/>
        <end position="116"/>
    </location>
</feature>
<evidence type="ECO:0000256" key="7">
    <source>
        <dbReference type="ARBA" id="ARBA00023125"/>
    </source>
</evidence>
<evidence type="ECO:0000259" key="12">
    <source>
        <dbReference type="PROSITE" id="PS50110"/>
    </source>
</evidence>
<dbReference type="PANTHER" id="PTHR48111:SF55">
    <property type="entry name" value="AEROBIC RESPIRATION CONTROL PROTEIN ARCA"/>
    <property type="match status" value="1"/>
</dbReference>
<keyword evidence="2" id="KW-0963">Cytoplasm</keyword>
<evidence type="ECO:0000256" key="11">
    <source>
        <dbReference type="PROSITE-ProRule" id="PRU01091"/>
    </source>
</evidence>
<dbReference type="GO" id="GO:0032993">
    <property type="term" value="C:protein-DNA complex"/>
    <property type="evidence" value="ECO:0007669"/>
    <property type="project" value="TreeGrafter"/>
</dbReference>
<gene>
    <name evidence="14" type="ORF">DW2_15560</name>
</gene>
<dbReference type="InterPro" id="IPR011006">
    <property type="entry name" value="CheY-like_superfamily"/>
</dbReference>
<dbReference type="GO" id="GO:0005829">
    <property type="term" value="C:cytosol"/>
    <property type="evidence" value="ECO:0007669"/>
    <property type="project" value="TreeGrafter"/>
</dbReference>
<evidence type="ECO:0000256" key="5">
    <source>
        <dbReference type="ARBA" id="ARBA00023012"/>
    </source>
</evidence>
<keyword evidence="4 10" id="KW-0597">Phosphoprotein</keyword>
<evidence type="ECO:0000256" key="4">
    <source>
        <dbReference type="ARBA" id="ARBA00022553"/>
    </source>
</evidence>
<dbReference type="EMBL" id="AQRC01000014">
    <property type="protein sequence ID" value="KFE33896.1"/>
    <property type="molecule type" value="Genomic_DNA"/>
</dbReference>
<feature type="DNA-binding region" description="OmpR/PhoB-type" evidence="11">
    <location>
        <begin position="126"/>
        <end position="227"/>
    </location>
</feature>
<keyword evidence="6" id="KW-0805">Transcription regulation</keyword>
<sequence>MKTILVVDDEAPVRHALRAVLEAEGWRVREAADIREMASQIELGDVDLVTLDLGLGGTDTLRLARDLRTRENLPVVVISGRAAPFERAKWLEAGADDYVVKPFDNREVAIRIRRVLEHAHSQPNLSKRMSFDHSSVDLNRRVIVHRDGRKEELTGIETRLLELFLNHPAQVLSRNDINQALYGRDWSPYDRTIDSHVARLRRKIEPENIEAPTMIRSVRGVGYVFTADVMPVTEPL</sequence>
<protein>
    <submittedName>
        <fullName evidence="14">Two component transcriptional regulator, winged helix family protein</fullName>
    </submittedName>
</protein>
<evidence type="ECO:0000313" key="15">
    <source>
        <dbReference type="Proteomes" id="UP000028607"/>
    </source>
</evidence>